<keyword evidence="2" id="KW-1133">Transmembrane helix</keyword>
<reference evidence="3 4" key="1">
    <citation type="journal article" date="2019" name="Int. J. Syst. Evol. Microbiol.">
        <title>The Global Catalogue of Microorganisms (GCM) 10K type strain sequencing project: providing services to taxonomists for standard genome sequencing and annotation.</title>
        <authorList>
            <consortium name="The Broad Institute Genomics Platform"/>
            <consortium name="The Broad Institute Genome Sequencing Center for Infectious Disease"/>
            <person name="Wu L."/>
            <person name="Ma J."/>
        </authorList>
    </citation>
    <scope>NUCLEOTIDE SEQUENCE [LARGE SCALE GENOMIC DNA]</scope>
    <source>
        <strain evidence="3 4">JCM 16331</strain>
    </source>
</reference>
<accession>A0A830GCQ4</accession>
<sequence>MSSDPEPSPTREAAESTSSWRSSVTDVLRVAAIPIVVGLLGLLAVIVVWVADVPSRSLALTTLVLSGFVPYFATLVFLVLYVLAGRISRPVLYADPDSEEIGLEFFSPSFFASTEVDGSLDRRHSTRDGRTVHIAEGLHAESRDRVQDDGSVSPEKIVVLDGTWSGSVSYWQFLEDKDTLVTWRDELVPIVQSALQVRASADSKVVRNSVSVGRSLIAGAEADEFAVGLKDMSDFDLGVREDTPSLDDFADGAPSTDTQPLGDDLDDLDLSVDLDQDLDGDVGGDDSGQ</sequence>
<evidence type="ECO:0000256" key="1">
    <source>
        <dbReference type="SAM" id="MobiDB-lite"/>
    </source>
</evidence>
<dbReference type="OrthoDB" id="377858at2157"/>
<feature type="transmembrane region" description="Helical" evidence="2">
    <location>
        <begin position="57"/>
        <end position="83"/>
    </location>
</feature>
<evidence type="ECO:0000313" key="3">
    <source>
        <dbReference type="EMBL" id="GGN18744.1"/>
    </source>
</evidence>
<comment type="caution">
    <text evidence="3">The sequence shown here is derived from an EMBL/GenBank/DDBJ whole genome shotgun (WGS) entry which is preliminary data.</text>
</comment>
<name>A0A830GCQ4_9EURY</name>
<feature type="transmembrane region" description="Helical" evidence="2">
    <location>
        <begin position="27"/>
        <end position="51"/>
    </location>
</feature>
<protein>
    <submittedName>
        <fullName evidence="3">Uncharacterized protein</fullName>
    </submittedName>
</protein>
<keyword evidence="4" id="KW-1185">Reference proteome</keyword>
<gene>
    <name evidence="3" type="ORF">GCM10009021_19730</name>
</gene>
<proteinExistence type="predicted"/>
<organism evidence="3 4">
    <name type="scientific">Halarchaeum nitratireducens</name>
    <dbReference type="NCBI Taxonomy" id="489913"/>
    <lineage>
        <taxon>Archaea</taxon>
        <taxon>Methanobacteriati</taxon>
        <taxon>Methanobacteriota</taxon>
        <taxon>Stenosarchaea group</taxon>
        <taxon>Halobacteria</taxon>
        <taxon>Halobacteriales</taxon>
        <taxon>Halobacteriaceae</taxon>
    </lineage>
</organism>
<dbReference type="Proteomes" id="UP000608850">
    <property type="component" value="Unassembled WGS sequence"/>
</dbReference>
<keyword evidence="2" id="KW-0812">Transmembrane</keyword>
<dbReference type="RefSeq" id="WP_188878704.1">
    <property type="nucleotide sequence ID" value="NZ_BMOQ01000005.1"/>
</dbReference>
<feature type="region of interest" description="Disordered" evidence="1">
    <location>
        <begin position="243"/>
        <end position="268"/>
    </location>
</feature>
<evidence type="ECO:0000256" key="2">
    <source>
        <dbReference type="SAM" id="Phobius"/>
    </source>
</evidence>
<dbReference type="AlphaFoldDB" id="A0A830GCQ4"/>
<evidence type="ECO:0000313" key="4">
    <source>
        <dbReference type="Proteomes" id="UP000608850"/>
    </source>
</evidence>
<dbReference type="EMBL" id="BMOQ01000005">
    <property type="protein sequence ID" value="GGN18744.1"/>
    <property type="molecule type" value="Genomic_DNA"/>
</dbReference>
<keyword evidence="2" id="KW-0472">Membrane</keyword>